<name>A0A072TPM3_MEDTR</name>
<dbReference type="Proteomes" id="UP000002051">
    <property type="component" value="Chromosome 8"/>
</dbReference>
<reference evidence="2 4" key="2">
    <citation type="journal article" date="2014" name="BMC Genomics">
        <title>An improved genome release (version Mt4.0) for the model legume Medicago truncatula.</title>
        <authorList>
            <person name="Tang H."/>
            <person name="Krishnakumar V."/>
            <person name="Bidwell S."/>
            <person name="Rosen B."/>
            <person name="Chan A."/>
            <person name="Zhou S."/>
            <person name="Gentzbittel L."/>
            <person name="Childs K.L."/>
            <person name="Yandell M."/>
            <person name="Gundlach H."/>
            <person name="Mayer K.F."/>
            <person name="Schwartz D.C."/>
            <person name="Town C.D."/>
        </authorList>
    </citation>
    <scope>GENOME REANNOTATION</scope>
    <source>
        <strain evidence="2">A17</strain>
        <strain evidence="3 4">cv. Jemalong A17</strain>
    </source>
</reference>
<accession>A0A072TPM3</accession>
<reference evidence="3" key="3">
    <citation type="submission" date="2015-04" db="UniProtKB">
        <authorList>
            <consortium name="EnsemblPlants"/>
        </authorList>
    </citation>
    <scope>IDENTIFICATION</scope>
    <source>
        <strain evidence="3">cv. Jemalong A17</strain>
    </source>
</reference>
<dbReference type="HOGENOM" id="CLU_1809105_0_0_1"/>
<dbReference type="AlphaFoldDB" id="A0A072TPM3"/>
<protein>
    <submittedName>
        <fullName evidence="2 3">Uncharacterized protein</fullName>
    </submittedName>
</protein>
<sequence>MERNENSRNERITRRVKTPKNRGEGSSKSKKHNSKEESANSGSNGLQGIEQMKCILATMKMNLTQMKFYRWLLSNYKCDRREYVPTIYEKQTHKSWIVAWERLFHKDGSTNDEGDGKGKVIFKAPLSRQRTFKIGINVVDKKA</sequence>
<keyword evidence="4" id="KW-1185">Reference proteome</keyword>
<feature type="compositionally biased region" description="Basic and acidic residues" evidence="1">
    <location>
        <begin position="1"/>
        <end position="13"/>
    </location>
</feature>
<dbReference type="EnsemblPlants" id="KEH19434">
    <property type="protein sequence ID" value="KEH19434"/>
    <property type="gene ID" value="MTR_8g059160"/>
</dbReference>
<feature type="region of interest" description="Disordered" evidence="1">
    <location>
        <begin position="1"/>
        <end position="45"/>
    </location>
</feature>
<evidence type="ECO:0000313" key="4">
    <source>
        <dbReference type="Proteomes" id="UP000002051"/>
    </source>
</evidence>
<proteinExistence type="predicted"/>
<gene>
    <name evidence="2" type="ordered locus">MTR_8g059160</name>
</gene>
<dbReference type="EMBL" id="CM001224">
    <property type="protein sequence ID" value="KEH19434.1"/>
    <property type="molecule type" value="Genomic_DNA"/>
</dbReference>
<evidence type="ECO:0000313" key="2">
    <source>
        <dbReference type="EMBL" id="KEH19434.1"/>
    </source>
</evidence>
<evidence type="ECO:0000256" key="1">
    <source>
        <dbReference type="SAM" id="MobiDB-lite"/>
    </source>
</evidence>
<evidence type="ECO:0000313" key="3">
    <source>
        <dbReference type="EnsemblPlants" id="KEH19434"/>
    </source>
</evidence>
<organism evidence="2 4">
    <name type="scientific">Medicago truncatula</name>
    <name type="common">Barrel medic</name>
    <name type="synonym">Medicago tribuloides</name>
    <dbReference type="NCBI Taxonomy" id="3880"/>
    <lineage>
        <taxon>Eukaryota</taxon>
        <taxon>Viridiplantae</taxon>
        <taxon>Streptophyta</taxon>
        <taxon>Embryophyta</taxon>
        <taxon>Tracheophyta</taxon>
        <taxon>Spermatophyta</taxon>
        <taxon>Magnoliopsida</taxon>
        <taxon>eudicotyledons</taxon>
        <taxon>Gunneridae</taxon>
        <taxon>Pentapetalae</taxon>
        <taxon>rosids</taxon>
        <taxon>fabids</taxon>
        <taxon>Fabales</taxon>
        <taxon>Fabaceae</taxon>
        <taxon>Papilionoideae</taxon>
        <taxon>50 kb inversion clade</taxon>
        <taxon>NPAAA clade</taxon>
        <taxon>Hologalegina</taxon>
        <taxon>IRL clade</taxon>
        <taxon>Trifolieae</taxon>
        <taxon>Medicago</taxon>
    </lineage>
</organism>
<reference evidence="2 4" key="1">
    <citation type="journal article" date="2011" name="Nature">
        <title>The Medicago genome provides insight into the evolution of rhizobial symbioses.</title>
        <authorList>
            <person name="Young N.D."/>
            <person name="Debelle F."/>
            <person name="Oldroyd G.E."/>
            <person name="Geurts R."/>
            <person name="Cannon S.B."/>
            <person name="Udvardi M.K."/>
            <person name="Benedito V.A."/>
            <person name="Mayer K.F."/>
            <person name="Gouzy J."/>
            <person name="Schoof H."/>
            <person name="Van de Peer Y."/>
            <person name="Proost S."/>
            <person name="Cook D.R."/>
            <person name="Meyers B.C."/>
            <person name="Spannagl M."/>
            <person name="Cheung F."/>
            <person name="De Mita S."/>
            <person name="Krishnakumar V."/>
            <person name="Gundlach H."/>
            <person name="Zhou S."/>
            <person name="Mudge J."/>
            <person name="Bharti A.K."/>
            <person name="Murray J.D."/>
            <person name="Naoumkina M.A."/>
            <person name="Rosen B."/>
            <person name="Silverstein K.A."/>
            <person name="Tang H."/>
            <person name="Rombauts S."/>
            <person name="Zhao P.X."/>
            <person name="Zhou P."/>
            <person name="Barbe V."/>
            <person name="Bardou P."/>
            <person name="Bechner M."/>
            <person name="Bellec A."/>
            <person name="Berger A."/>
            <person name="Berges H."/>
            <person name="Bidwell S."/>
            <person name="Bisseling T."/>
            <person name="Choisne N."/>
            <person name="Couloux A."/>
            <person name="Denny R."/>
            <person name="Deshpande S."/>
            <person name="Dai X."/>
            <person name="Doyle J.J."/>
            <person name="Dudez A.M."/>
            <person name="Farmer A.D."/>
            <person name="Fouteau S."/>
            <person name="Franken C."/>
            <person name="Gibelin C."/>
            <person name="Gish J."/>
            <person name="Goldstein S."/>
            <person name="Gonzalez A.J."/>
            <person name="Green P.J."/>
            <person name="Hallab A."/>
            <person name="Hartog M."/>
            <person name="Hua A."/>
            <person name="Humphray S.J."/>
            <person name="Jeong D.H."/>
            <person name="Jing Y."/>
            <person name="Jocker A."/>
            <person name="Kenton S.M."/>
            <person name="Kim D.J."/>
            <person name="Klee K."/>
            <person name="Lai H."/>
            <person name="Lang C."/>
            <person name="Lin S."/>
            <person name="Macmil S.L."/>
            <person name="Magdelenat G."/>
            <person name="Matthews L."/>
            <person name="McCorrison J."/>
            <person name="Monaghan E.L."/>
            <person name="Mun J.H."/>
            <person name="Najar F.Z."/>
            <person name="Nicholson C."/>
            <person name="Noirot C."/>
            <person name="O'Bleness M."/>
            <person name="Paule C.R."/>
            <person name="Poulain J."/>
            <person name="Prion F."/>
            <person name="Qin B."/>
            <person name="Qu C."/>
            <person name="Retzel E.F."/>
            <person name="Riddle C."/>
            <person name="Sallet E."/>
            <person name="Samain S."/>
            <person name="Samson N."/>
            <person name="Sanders I."/>
            <person name="Saurat O."/>
            <person name="Scarpelli C."/>
            <person name="Schiex T."/>
            <person name="Segurens B."/>
            <person name="Severin A.J."/>
            <person name="Sherrier D.J."/>
            <person name="Shi R."/>
            <person name="Sims S."/>
            <person name="Singer S.R."/>
            <person name="Sinharoy S."/>
            <person name="Sterck L."/>
            <person name="Viollet A."/>
            <person name="Wang B.B."/>
            <person name="Wang K."/>
            <person name="Wang M."/>
            <person name="Wang X."/>
            <person name="Warfsmann J."/>
            <person name="Weissenbach J."/>
            <person name="White D.D."/>
            <person name="White J.D."/>
            <person name="Wiley G.B."/>
            <person name="Wincker P."/>
            <person name="Xing Y."/>
            <person name="Yang L."/>
            <person name="Yao Z."/>
            <person name="Ying F."/>
            <person name="Zhai J."/>
            <person name="Zhou L."/>
            <person name="Zuber A."/>
            <person name="Denarie J."/>
            <person name="Dixon R.A."/>
            <person name="May G.D."/>
            <person name="Schwartz D.C."/>
            <person name="Rogers J."/>
            <person name="Quetier F."/>
            <person name="Town C.D."/>
            <person name="Roe B.A."/>
        </authorList>
    </citation>
    <scope>NUCLEOTIDE SEQUENCE [LARGE SCALE GENOMIC DNA]</scope>
    <source>
        <strain evidence="2">A17</strain>
        <strain evidence="3 4">cv. Jemalong A17</strain>
    </source>
</reference>